<name>A0A8T9B4U1_9HELO</name>
<dbReference type="OrthoDB" id="3259529at2759"/>
<dbReference type="Proteomes" id="UP000469559">
    <property type="component" value="Unassembled WGS sequence"/>
</dbReference>
<organism evidence="1 2">
    <name type="scientific">Lachnellula arida</name>
    <dbReference type="NCBI Taxonomy" id="1316785"/>
    <lineage>
        <taxon>Eukaryota</taxon>
        <taxon>Fungi</taxon>
        <taxon>Dikarya</taxon>
        <taxon>Ascomycota</taxon>
        <taxon>Pezizomycotina</taxon>
        <taxon>Leotiomycetes</taxon>
        <taxon>Helotiales</taxon>
        <taxon>Lachnaceae</taxon>
        <taxon>Lachnellula</taxon>
    </lineage>
</organism>
<evidence type="ECO:0000313" key="2">
    <source>
        <dbReference type="Proteomes" id="UP000469559"/>
    </source>
</evidence>
<reference evidence="1 2" key="1">
    <citation type="submission" date="2018-05" db="EMBL/GenBank/DDBJ databases">
        <title>Whole genome sequencing for identification of molecular markers to develop diagnostic detection tools for the regulated plant pathogen Lachnellula willkommii.</title>
        <authorList>
            <person name="Giroux E."/>
            <person name="Bilodeau G."/>
        </authorList>
    </citation>
    <scope>NUCLEOTIDE SEQUENCE [LARGE SCALE GENOMIC DNA]</scope>
    <source>
        <strain evidence="1 2">CBS 203.66</strain>
    </source>
</reference>
<keyword evidence="2" id="KW-1185">Reference proteome</keyword>
<dbReference type="EMBL" id="QGMF01000625">
    <property type="protein sequence ID" value="TVY14745.1"/>
    <property type="molecule type" value="Genomic_DNA"/>
</dbReference>
<gene>
    <name evidence="1" type="ORF">LARI1_G008268</name>
</gene>
<evidence type="ECO:0000313" key="1">
    <source>
        <dbReference type="EMBL" id="TVY14745.1"/>
    </source>
</evidence>
<comment type="caution">
    <text evidence="1">The sequence shown here is derived from an EMBL/GenBank/DDBJ whole genome shotgun (WGS) entry which is preliminary data.</text>
</comment>
<dbReference type="AlphaFoldDB" id="A0A8T9B4U1"/>
<protein>
    <submittedName>
        <fullName evidence="1">Uncharacterized protein</fullName>
    </submittedName>
</protein>
<sequence>MDDNTSTPVTPHIASASVWEGNVGDIYPPDGGSQQAKDAIDALESAGIPCCLVGVAALKYFGTARVSEACRFPSSSRSVAWIQLVPSSDCHFECTPSNFERSHKGLPYARLDIFAQSLLDTYDLVDLVDLVDGMDLSPEWRIENLQLDGTVDVAWAERKNEAIRASVPLTDSSCLLEVNTWPWGRRETWEGIVGSKQSRIGPEIPKEFWATRFRPKGDRDPRLPREKGALYFLKDRECPVDPGNYDVVVVNWDQAAET</sequence>
<proteinExistence type="predicted"/>
<accession>A0A8T9B4U1</accession>